<evidence type="ECO:0000256" key="1">
    <source>
        <dbReference type="SAM" id="MobiDB-lite"/>
    </source>
</evidence>
<protein>
    <recommendedName>
        <fullName evidence="5">Secreted protein</fullName>
    </recommendedName>
</protein>
<gene>
    <name evidence="3" type="ORF">N7G274_006208</name>
</gene>
<evidence type="ECO:0000313" key="4">
    <source>
        <dbReference type="Proteomes" id="UP001590950"/>
    </source>
</evidence>
<accession>A0ABR4A6E7</accession>
<organism evidence="3 4">
    <name type="scientific">Stereocaulon virgatum</name>
    <dbReference type="NCBI Taxonomy" id="373712"/>
    <lineage>
        <taxon>Eukaryota</taxon>
        <taxon>Fungi</taxon>
        <taxon>Dikarya</taxon>
        <taxon>Ascomycota</taxon>
        <taxon>Pezizomycotina</taxon>
        <taxon>Lecanoromycetes</taxon>
        <taxon>OSLEUM clade</taxon>
        <taxon>Lecanoromycetidae</taxon>
        <taxon>Lecanorales</taxon>
        <taxon>Lecanorineae</taxon>
        <taxon>Stereocaulaceae</taxon>
        <taxon>Stereocaulon</taxon>
    </lineage>
</organism>
<proteinExistence type="predicted"/>
<feature type="signal peptide" evidence="2">
    <location>
        <begin position="1"/>
        <end position="19"/>
    </location>
</feature>
<feature type="chain" id="PRO_5046893504" description="Secreted protein" evidence="2">
    <location>
        <begin position="20"/>
        <end position="160"/>
    </location>
</feature>
<dbReference type="Proteomes" id="UP001590950">
    <property type="component" value="Unassembled WGS sequence"/>
</dbReference>
<evidence type="ECO:0000313" key="3">
    <source>
        <dbReference type="EMBL" id="KAL2041263.1"/>
    </source>
</evidence>
<reference evidence="3 4" key="1">
    <citation type="submission" date="2024-09" db="EMBL/GenBank/DDBJ databases">
        <title>Rethinking Asexuality: The Enigmatic Case of Functional Sexual Genes in Lepraria (Stereocaulaceae).</title>
        <authorList>
            <person name="Doellman M."/>
            <person name="Sun Y."/>
            <person name="Barcenas-Pena A."/>
            <person name="Lumbsch H.T."/>
            <person name="Grewe F."/>
        </authorList>
    </citation>
    <scope>NUCLEOTIDE SEQUENCE [LARGE SCALE GENOMIC DNA]</scope>
    <source>
        <strain evidence="3 4">Mercado 3170</strain>
    </source>
</reference>
<evidence type="ECO:0000256" key="2">
    <source>
        <dbReference type="SAM" id="SignalP"/>
    </source>
</evidence>
<dbReference type="EMBL" id="JBEFKJ010000018">
    <property type="protein sequence ID" value="KAL2041263.1"/>
    <property type="molecule type" value="Genomic_DNA"/>
</dbReference>
<evidence type="ECO:0008006" key="5">
    <source>
        <dbReference type="Google" id="ProtNLM"/>
    </source>
</evidence>
<keyword evidence="4" id="KW-1185">Reference proteome</keyword>
<feature type="region of interest" description="Disordered" evidence="1">
    <location>
        <begin position="58"/>
        <end position="160"/>
    </location>
</feature>
<comment type="caution">
    <text evidence="3">The sequence shown here is derived from an EMBL/GenBank/DDBJ whole genome shotgun (WGS) entry which is preliminary data.</text>
</comment>
<keyword evidence="2" id="KW-0732">Signal</keyword>
<name>A0ABR4A6E7_9LECA</name>
<feature type="compositionally biased region" description="Polar residues" evidence="1">
    <location>
        <begin position="78"/>
        <end position="94"/>
    </location>
</feature>
<sequence length="160" mass="16518">MMLSSMYFILCICASFALASPFPQHDTPCVPKFQVPGGNTFSLEYQLIPLGPGMKYCDGSSGTSPATPSVAADPNPSPVSTVPQISSKPVSSPLSFLAKPGGAGNGQIGNGVSQPVNAMPSSVAVPGSNSQRPVRCGGGKTSKRRVHRSTDHNSMSNQHS</sequence>